<feature type="transmembrane region" description="Helical" evidence="1">
    <location>
        <begin position="74"/>
        <end position="98"/>
    </location>
</feature>
<feature type="transmembrane region" description="Helical" evidence="1">
    <location>
        <begin position="224"/>
        <end position="242"/>
    </location>
</feature>
<dbReference type="HOGENOM" id="CLU_007874_2_1_1"/>
<evidence type="ECO:0000313" key="3">
    <source>
        <dbReference type="EMBL" id="EDW56170.1"/>
    </source>
</evidence>
<keyword evidence="1" id="KW-0812">Transmembrane</keyword>
<feature type="transmembrane region" description="Helical" evidence="1">
    <location>
        <begin position="327"/>
        <end position="348"/>
    </location>
</feature>
<dbReference type="EMBL" id="CH480823">
    <property type="protein sequence ID" value="EDW56170.1"/>
    <property type="molecule type" value="Genomic_DNA"/>
</dbReference>
<dbReference type="PANTHER" id="PTHR11161">
    <property type="entry name" value="O-ACYLTRANSFERASE"/>
    <property type="match status" value="1"/>
</dbReference>
<keyword evidence="4" id="KW-1185">Reference proteome</keyword>
<evidence type="ECO:0000259" key="2">
    <source>
        <dbReference type="Pfam" id="PF01757"/>
    </source>
</evidence>
<protein>
    <submittedName>
        <fullName evidence="3">GM22967</fullName>
    </submittedName>
</protein>
<dbReference type="GO" id="GO:0016747">
    <property type="term" value="F:acyltransferase activity, transferring groups other than amino-acyl groups"/>
    <property type="evidence" value="ECO:0007669"/>
    <property type="project" value="InterPro"/>
</dbReference>
<keyword evidence="1" id="KW-0472">Membrane</keyword>
<organism evidence="4">
    <name type="scientific">Drosophila sechellia</name>
    <name type="common">Fruit fly</name>
    <dbReference type="NCBI Taxonomy" id="7238"/>
    <lineage>
        <taxon>Eukaryota</taxon>
        <taxon>Metazoa</taxon>
        <taxon>Ecdysozoa</taxon>
        <taxon>Arthropoda</taxon>
        <taxon>Hexapoda</taxon>
        <taxon>Insecta</taxon>
        <taxon>Pterygota</taxon>
        <taxon>Neoptera</taxon>
        <taxon>Endopterygota</taxon>
        <taxon>Diptera</taxon>
        <taxon>Brachycera</taxon>
        <taxon>Muscomorpha</taxon>
        <taxon>Ephydroidea</taxon>
        <taxon>Drosophilidae</taxon>
        <taxon>Drosophila</taxon>
        <taxon>Sophophora</taxon>
    </lineage>
</organism>
<dbReference type="PANTHER" id="PTHR11161:SF0">
    <property type="entry name" value="O-ACYLTRANSFERASE LIKE PROTEIN"/>
    <property type="match status" value="1"/>
</dbReference>
<dbReference type="InterPro" id="IPR052728">
    <property type="entry name" value="O2_lipid_transport_reg"/>
</dbReference>
<feature type="transmembrane region" description="Helical" evidence="1">
    <location>
        <begin position="285"/>
        <end position="306"/>
    </location>
</feature>
<keyword evidence="1" id="KW-1133">Transmembrane helix</keyword>
<feature type="transmembrane region" description="Helical" evidence="1">
    <location>
        <begin position="397"/>
        <end position="418"/>
    </location>
</feature>
<dbReference type="AlphaFoldDB" id="B4I772"/>
<dbReference type="STRING" id="7238.B4I772"/>
<dbReference type="OMA" id="FEYSACK"/>
<feature type="transmembrane region" description="Helical" evidence="1">
    <location>
        <begin position="180"/>
        <end position="204"/>
    </location>
</feature>
<dbReference type="Pfam" id="PF01757">
    <property type="entry name" value="Acyl_transf_3"/>
    <property type="match status" value="1"/>
</dbReference>
<dbReference type="InterPro" id="IPR002656">
    <property type="entry name" value="Acyl_transf_3_dom"/>
</dbReference>
<dbReference type="PhylomeDB" id="B4I772"/>
<reference evidence="3 4" key="1">
    <citation type="journal article" date="2007" name="Nature">
        <title>Evolution of genes and genomes on the Drosophila phylogeny.</title>
        <authorList>
            <consortium name="Drosophila 12 Genomes Consortium"/>
            <person name="Clark A.G."/>
            <person name="Eisen M.B."/>
            <person name="Smith D.R."/>
            <person name="Bergman C.M."/>
            <person name="Oliver B."/>
            <person name="Markow T.A."/>
            <person name="Kaufman T.C."/>
            <person name="Kellis M."/>
            <person name="Gelbart W."/>
            <person name="Iyer V.N."/>
            <person name="Pollard D.A."/>
            <person name="Sackton T.B."/>
            <person name="Larracuente A.M."/>
            <person name="Singh N.D."/>
            <person name="Abad J.P."/>
            <person name="Abt D.N."/>
            <person name="Adryan B."/>
            <person name="Aguade M."/>
            <person name="Akashi H."/>
            <person name="Anderson W.W."/>
            <person name="Aquadro C.F."/>
            <person name="Ardell D.H."/>
            <person name="Arguello R."/>
            <person name="Artieri C.G."/>
            <person name="Barbash D.A."/>
            <person name="Barker D."/>
            <person name="Barsanti P."/>
            <person name="Batterham P."/>
            <person name="Batzoglou S."/>
            <person name="Begun D."/>
            <person name="Bhutkar A."/>
            <person name="Blanco E."/>
            <person name="Bosak S.A."/>
            <person name="Bradley R.K."/>
            <person name="Brand A.D."/>
            <person name="Brent M.R."/>
            <person name="Brooks A.N."/>
            <person name="Brown R.H."/>
            <person name="Butlin R.K."/>
            <person name="Caggese C."/>
            <person name="Calvi B.R."/>
            <person name="Bernardo de Carvalho A."/>
            <person name="Caspi A."/>
            <person name="Castrezana S."/>
            <person name="Celniker S.E."/>
            <person name="Chang J.L."/>
            <person name="Chapple C."/>
            <person name="Chatterji S."/>
            <person name="Chinwalla A."/>
            <person name="Civetta A."/>
            <person name="Clifton S.W."/>
            <person name="Comeron J.M."/>
            <person name="Costello J.C."/>
            <person name="Coyne J.A."/>
            <person name="Daub J."/>
            <person name="David R.G."/>
            <person name="Delcher A.L."/>
            <person name="Delehaunty K."/>
            <person name="Do C.B."/>
            <person name="Ebling H."/>
            <person name="Edwards K."/>
            <person name="Eickbush T."/>
            <person name="Evans J.D."/>
            <person name="Filipski A."/>
            <person name="Findeiss S."/>
            <person name="Freyhult E."/>
            <person name="Fulton L."/>
            <person name="Fulton R."/>
            <person name="Garcia A.C."/>
            <person name="Gardiner A."/>
            <person name="Garfield D.A."/>
            <person name="Garvin B.E."/>
            <person name="Gibson G."/>
            <person name="Gilbert D."/>
            <person name="Gnerre S."/>
            <person name="Godfrey J."/>
            <person name="Good R."/>
            <person name="Gotea V."/>
            <person name="Gravely B."/>
            <person name="Greenberg A.J."/>
            <person name="Griffiths-Jones S."/>
            <person name="Gross S."/>
            <person name="Guigo R."/>
            <person name="Gustafson E.A."/>
            <person name="Haerty W."/>
            <person name="Hahn M.W."/>
            <person name="Halligan D.L."/>
            <person name="Halpern A.L."/>
            <person name="Halter G.M."/>
            <person name="Han M.V."/>
            <person name="Heger A."/>
            <person name="Hillier L."/>
            <person name="Hinrichs A.S."/>
            <person name="Holmes I."/>
            <person name="Hoskins R.A."/>
            <person name="Hubisz M.J."/>
            <person name="Hultmark D."/>
            <person name="Huntley M.A."/>
            <person name="Jaffe D.B."/>
            <person name="Jagadeeshan S."/>
            <person name="Jeck W.R."/>
            <person name="Johnson J."/>
            <person name="Jones C.D."/>
            <person name="Jordan W.C."/>
            <person name="Karpen G.H."/>
            <person name="Kataoka E."/>
            <person name="Keightley P.D."/>
            <person name="Kheradpour P."/>
            <person name="Kirkness E.F."/>
            <person name="Koerich L.B."/>
            <person name="Kristiansen K."/>
            <person name="Kudrna D."/>
            <person name="Kulathinal R.J."/>
            <person name="Kumar S."/>
            <person name="Kwok R."/>
            <person name="Lander E."/>
            <person name="Langley C.H."/>
            <person name="Lapoint R."/>
            <person name="Lazzaro B.P."/>
            <person name="Lee S.J."/>
            <person name="Levesque L."/>
            <person name="Li R."/>
            <person name="Lin C.F."/>
            <person name="Lin M.F."/>
            <person name="Lindblad-Toh K."/>
            <person name="Llopart A."/>
            <person name="Long M."/>
            <person name="Low L."/>
            <person name="Lozovsky E."/>
            <person name="Lu J."/>
            <person name="Luo M."/>
            <person name="Machado C.A."/>
            <person name="Makalowski W."/>
            <person name="Marzo M."/>
            <person name="Matsuda M."/>
            <person name="Matzkin L."/>
            <person name="McAllister B."/>
            <person name="McBride C.S."/>
            <person name="McKernan B."/>
            <person name="McKernan K."/>
            <person name="Mendez-Lago M."/>
            <person name="Minx P."/>
            <person name="Mollenhauer M.U."/>
            <person name="Montooth K."/>
            <person name="Mount S.M."/>
            <person name="Mu X."/>
            <person name="Myers E."/>
            <person name="Negre B."/>
            <person name="Newfeld S."/>
            <person name="Nielsen R."/>
            <person name="Noor M.A."/>
            <person name="O'Grady P."/>
            <person name="Pachter L."/>
            <person name="Papaceit M."/>
            <person name="Parisi M.J."/>
            <person name="Parisi M."/>
            <person name="Parts L."/>
            <person name="Pedersen J.S."/>
            <person name="Pesole G."/>
            <person name="Phillippy A.M."/>
            <person name="Ponting C.P."/>
            <person name="Pop M."/>
            <person name="Porcelli D."/>
            <person name="Powell J.R."/>
            <person name="Prohaska S."/>
            <person name="Pruitt K."/>
            <person name="Puig M."/>
            <person name="Quesneville H."/>
            <person name="Ram K.R."/>
            <person name="Rand D."/>
            <person name="Rasmussen M.D."/>
            <person name="Reed L.K."/>
            <person name="Reenan R."/>
            <person name="Reily A."/>
            <person name="Remington K.A."/>
            <person name="Rieger T.T."/>
            <person name="Ritchie M.G."/>
            <person name="Robin C."/>
            <person name="Rogers Y.H."/>
            <person name="Rohde C."/>
            <person name="Rozas J."/>
            <person name="Rubenfield M.J."/>
            <person name="Ruiz A."/>
            <person name="Russo S."/>
            <person name="Salzberg S.L."/>
            <person name="Sanchez-Gracia A."/>
            <person name="Saranga D.J."/>
            <person name="Sato H."/>
            <person name="Schaeffer S.W."/>
            <person name="Schatz M.C."/>
            <person name="Schlenke T."/>
            <person name="Schwartz R."/>
            <person name="Segarra C."/>
            <person name="Singh R.S."/>
            <person name="Sirot L."/>
            <person name="Sirota M."/>
            <person name="Sisneros N.B."/>
            <person name="Smith C.D."/>
            <person name="Smith T.F."/>
            <person name="Spieth J."/>
            <person name="Stage D.E."/>
            <person name="Stark A."/>
            <person name="Stephan W."/>
            <person name="Strausberg R.L."/>
            <person name="Strempel S."/>
            <person name="Sturgill D."/>
            <person name="Sutton G."/>
            <person name="Sutton G.G."/>
            <person name="Tao W."/>
            <person name="Teichmann S."/>
            <person name="Tobari Y.N."/>
            <person name="Tomimura Y."/>
            <person name="Tsolas J.M."/>
            <person name="Valente V.L."/>
            <person name="Venter E."/>
            <person name="Venter J.C."/>
            <person name="Vicario S."/>
            <person name="Vieira F.G."/>
            <person name="Vilella A.J."/>
            <person name="Villasante A."/>
            <person name="Walenz B."/>
            <person name="Wang J."/>
            <person name="Wasserman M."/>
            <person name="Watts T."/>
            <person name="Wilson D."/>
            <person name="Wilson R.K."/>
            <person name="Wing R.A."/>
            <person name="Wolfner M.F."/>
            <person name="Wong A."/>
            <person name="Wong G.K."/>
            <person name="Wu C.I."/>
            <person name="Wu G."/>
            <person name="Yamamoto D."/>
            <person name="Yang H.P."/>
            <person name="Yang S.P."/>
            <person name="Yorke J.A."/>
            <person name="Yoshida K."/>
            <person name="Zdobnov E."/>
            <person name="Zhang P."/>
            <person name="Zhang Y."/>
            <person name="Zimin A.V."/>
            <person name="Baldwin J."/>
            <person name="Abdouelleil A."/>
            <person name="Abdulkadir J."/>
            <person name="Abebe A."/>
            <person name="Abera B."/>
            <person name="Abreu J."/>
            <person name="Acer S.C."/>
            <person name="Aftuck L."/>
            <person name="Alexander A."/>
            <person name="An P."/>
            <person name="Anderson E."/>
            <person name="Anderson S."/>
            <person name="Arachi H."/>
            <person name="Azer M."/>
            <person name="Bachantsang P."/>
            <person name="Barry A."/>
            <person name="Bayul T."/>
            <person name="Berlin A."/>
            <person name="Bessette D."/>
            <person name="Bloom T."/>
            <person name="Blye J."/>
            <person name="Boguslavskiy L."/>
            <person name="Bonnet C."/>
            <person name="Boukhgalter B."/>
            <person name="Bourzgui I."/>
            <person name="Brown A."/>
            <person name="Cahill P."/>
            <person name="Channer S."/>
            <person name="Cheshatsang Y."/>
            <person name="Chuda L."/>
            <person name="Citroen M."/>
            <person name="Collymore A."/>
            <person name="Cooke P."/>
            <person name="Costello M."/>
            <person name="D'Aco K."/>
            <person name="Daza R."/>
            <person name="De Haan G."/>
            <person name="DeGray S."/>
            <person name="DeMaso C."/>
            <person name="Dhargay N."/>
            <person name="Dooley K."/>
            <person name="Dooley E."/>
            <person name="Doricent M."/>
            <person name="Dorje P."/>
            <person name="Dorjee K."/>
            <person name="Dupes A."/>
            <person name="Elong R."/>
            <person name="Falk J."/>
            <person name="Farina A."/>
            <person name="Faro S."/>
            <person name="Ferguson D."/>
            <person name="Fisher S."/>
            <person name="Foley C.D."/>
            <person name="Franke A."/>
            <person name="Friedrich D."/>
            <person name="Gadbois L."/>
            <person name="Gearin G."/>
            <person name="Gearin C.R."/>
            <person name="Giannoukos G."/>
            <person name="Goode T."/>
            <person name="Graham J."/>
            <person name="Grandbois E."/>
            <person name="Grewal S."/>
            <person name="Gyaltsen K."/>
            <person name="Hafez N."/>
            <person name="Hagos B."/>
            <person name="Hall J."/>
            <person name="Henson C."/>
            <person name="Hollinger A."/>
            <person name="Honan T."/>
            <person name="Huard M.D."/>
            <person name="Hughes L."/>
            <person name="Hurhula B."/>
            <person name="Husby M.E."/>
            <person name="Kamat A."/>
            <person name="Kanga B."/>
            <person name="Kashin S."/>
            <person name="Khazanovich D."/>
            <person name="Kisner P."/>
            <person name="Lance K."/>
            <person name="Lara M."/>
            <person name="Lee W."/>
            <person name="Lennon N."/>
            <person name="Letendre F."/>
            <person name="LeVine R."/>
            <person name="Lipovsky A."/>
            <person name="Liu X."/>
            <person name="Liu J."/>
            <person name="Liu S."/>
            <person name="Lokyitsang T."/>
            <person name="Lokyitsang Y."/>
            <person name="Lubonja R."/>
            <person name="Lui A."/>
            <person name="MacDonald P."/>
            <person name="Magnisalis V."/>
            <person name="Maru K."/>
            <person name="Matthews C."/>
            <person name="McCusker W."/>
            <person name="McDonough S."/>
            <person name="Mehta T."/>
            <person name="Meldrim J."/>
            <person name="Meneus L."/>
            <person name="Mihai O."/>
            <person name="Mihalev A."/>
            <person name="Mihova T."/>
            <person name="Mittelman R."/>
            <person name="Mlenga V."/>
            <person name="Montmayeur A."/>
            <person name="Mulrain L."/>
            <person name="Navidi A."/>
            <person name="Naylor J."/>
            <person name="Negash T."/>
            <person name="Nguyen T."/>
            <person name="Nguyen N."/>
            <person name="Nicol R."/>
            <person name="Norbu C."/>
            <person name="Norbu N."/>
            <person name="Novod N."/>
            <person name="O'Neill B."/>
            <person name="Osman S."/>
            <person name="Markiewicz E."/>
            <person name="Oyono O.L."/>
            <person name="Patti C."/>
            <person name="Phunkhang P."/>
            <person name="Pierre F."/>
            <person name="Priest M."/>
            <person name="Raghuraman S."/>
            <person name="Rege F."/>
            <person name="Reyes R."/>
            <person name="Rise C."/>
            <person name="Rogov P."/>
            <person name="Ross K."/>
            <person name="Ryan E."/>
            <person name="Settipalli S."/>
            <person name="Shea T."/>
            <person name="Sherpa N."/>
            <person name="Shi L."/>
            <person name="Shih D."/>
            <person name="Sparrow T."/>
            <person name="Spaulding J."/>
            <person name="Stalker J."/>
            <person name="Stange-Thomann N."/>
            <person name="Stavropoulos S."/>
            <person name="Stone C."/>
            <person name="Strader C."/>
            <person name="Tesfaye S."/>
            <person name="Thomson T."/>
            <person name="Thoulutsang Y."/>
            <person name="Thoulutsang D."/>
            <person name="Topham K."/>
            <person name="Topping I."/>
            <person name="Tsamla T."/>
            <person name="Vassiliev H."/>
            <person name="Vo A."/>
            <person name="Wangchuk T."/>
            <person name="Wangdi T."/>
            <person name="Weiand M."/>
            <person name="Wilkinson J."/>
            <person name="Wilson A."/>
            <person name="Yadav S."/>
            <person name="Young G."/>
            <person name="Yu Q."/>
            <person name="Zembek L."/>
            <person name="Zhong D."/>
            <person name="Zimmer A."/>
            <person name="Zwirko Z."/>
            <person name="Jaffe D.B."/>
            <person name="Alvarez P."/>
            <person name="Brockman W."/>
            <person name="Butler J."/>
            <person name="Chin C."/>
            <person name="Gnerre S."/>
            <person name="Grabherr M."/>
            <person name="Kleber M."/>
            <person name="Mauceli E."/>
            <person name="MacCallum I."/>
        </authorList>
    </citation>
    <scope>NUCLEOTIDE SEQUENCE [LARGE SCALE GENOMIC DNA]</scope>
    <source>
        <strain evidence="4">Rob3c / Tucson 14021-0248.25</strain>
    </source>
</reference>
<gene>
    <name evidence="3" type="primary">Dsec\GM22967</name>
    <name evidence="3" type="ORF">Dsec_GM22967</name>
</gene>
<dbReference type="Proteomes" id="UP000001292">
    <property type="component" value="Unassembled WGS sequence"/>
</dbReference>
<evidence type="ECO:0000313" key="4">
    <source>
        <dbReference type="Proteomes" id="UP000001292"/>
    </source>
</evidence>
<accession>B4I772</accession>
<proteinExistence type="predicted"/>
<sequence>MELPVAKWLGFNSELLKEISIRTVCLPSSCSASNMELYLKQLLKRLLGVSDVTNLFSISKSSCRTKDKAPWDGLTIFTVVLLSVFGATVILCTLYDYFLCPEQEKLPRPIRAFSARATSRSLFTIVENSANPNVIHCLNGMRCMSLIWVFFSHEYIGNMKGPSMNPVDNLIWASQLFSSFILYGTLSVDTFFFIAGLLLVSIGLRSMEKNKGKLNVPLMYLHRYLRLTPVVALAILFFYKMIPLFADGPMYDDIGFFEYSACKKTWYWTLLYVQNYATSDVLSPLAVWAGWLLSLALLFTSIFALYPYSKLLGKSPTILEGALYYTLVRIAWPLGLCWVVFACMQGYGSLANSFLSSPLWQPLSKLSYGAYMWHIFVMEVANRSVQTNTYFSNYQMMLNFWSTFGFTLLVTYVLYVLIEAPLEALERMMFPNRRQIIK</sequence>
<name>B4I772_DROSE</name>
<evidence type="ECO:0000256" key="1">
    <source>
        <dbReference type="SAM" id="Phobius"/>
    </source>
</evidence>
<feature type="domain" description="Acyltransferase 3" evidence="2">
    <location>
        <begin position="136"/>
        <end position="267"/>
    </location>
</feature>